<protein>
    <submittedName>
        <fullName evidence="2">Winged helix-turn-helix transcriptional regulator</fullName>
    </submittedName>
</protein>
<name>A0ABY2QCS5_9HYPH</name>
<sequence length="44" mass="5234">MIDMALLSVIRRWHLRDGHSIREIARRTGLSRNTIRKYLRSGEV</sequence>
<feature type="domain" description="HTH IS21-type" evidence="1">
    <location>
        <begin position="6"/>
        <end position="44"/>
    </location>
</feature>
<accession>A0ABY2QCS5</accession>
<evidence type="ECO:0000259" key="1">
    <source>
        <dbReference type="PROSITE" id="PS50531"/>
    </source>
</evidence>
<gene>
    <name evidence="2" type="ORF">E6C48_03330</name>
</gene>
<evidence type="ECO:0000313" key="2">
    <source>
        <dbReference type="EMBL" id="THF60089.1"/>
    </source>
</evidence>
<feature type="non-terminal residue" evidence="2">
    <location>
        <position position="44"/>
    </location>
</feature>
<dbReference type="PROSITE" id="PS50531">
    <property type="entry name" value="HTH_IS21"/>
    <property type="match status" value="1"/>
</dbReference>
<keyword evidence="3" id="KW-1185">Reference proteome</keyword>
<comment type="caution">
    <text evidence="2">The sequence shown here is derived from an EMBL/GenBank/DDBJ whole genome shotgun (WGS) entry which is preliminary data.</text>
</comment>
<evidence type="ECO:0000313" key="3">
    <source>
        <dbReference type="Proteomes" id="UP000306441"/>
    </source>
</evidence>
<dbReference type="InterPro" id="IPR006120">
    <property type="entry name" value="Resolvase_HTH_dom"/>
</dbReference>
<organism evidence="2 3">
    <name type="scientific">Ollibium composti</name>
    <dbReference type="NCBI Taxonomy" id="2675109"/>
    <lineage>
        <taxon>Bacteria</taxon>
        <taxon>Pseudomonadati</taxon>
        <taxon>Pseudomonadota</taxon>
        <taxon>Alphaproteobacteria</taxon>
        <taxon>Hyphomicrobiales</taxon>
        <taxon>Phyllobacteriaceae</taxon>
        <taxon>Ollibium</taxon>
    </lineage>
</organism>
<dbReference type="SUPFAM" id="SSF46689">
    <property type="entry name" value="Homeodomain-like"/>
    <property type="match status" value="1"/>
</dbReference>
<dbReference type="Gene3D" id="1.10.10.60">
    <property type="entry name" value="Homeodomain-like"/>
    <property type="match status" value="1"/>
</dbReference>
<dbReference type="InterPro" id="IPR009057">
    <property type="entry name" value="Homeodomain-like_sf"/>
</dbReference>
<dbReference type="Pfam" id="PF02796">
    <property type="entry name" value="HTH_7"/>
    <property type="match status" value="1"/>
</dbReference>
<reference evidence="2 3" key="1">
    <citation type="submission" date="2019-04" db="EMBL/GenBank/DDBJ databases">
        <title>Mesorhizobium composti sp. nov., isolated from compost.</title>
        <authorList>
            <person name="Lin S.-Y."/>
            <person name="Hameed A."/>
            <person name="Hsieh Y.-T."/>
            <person name="Young C.-C."/>
        </authorList>
    </citation>
    <scope>NUCLEOTIDE SEQUENCE [LARGE SCALE GENOMIC DNA]</scope>
    <source>
        <strain evidence="2 3">CC-YTH430</strain>
    </source>
</reference>
<dbReference type="EMBL" id="SSNY01000001">
    <property type="protein sequence ID" value="THF60089.1"/>
    <property type="molecule type" value="Genomic_DNA"/>
</dbReference>
<proteinExistence type="predicted"/>
<dbReference type="Proteomes" id="UP000306441">
    <property type="component" value="Unassembled WGS sequence"/>
</dbReference>
<dbReference type="InterPro" id="IPR017894">
    <property type="entry name" value="HTH_IS21_transposase_type"/>
</dbReference>